<dbReference type="CDD" id="cd04301">
    <property type="entry name" value="NAT_SF"/>
    <property type="match status" value="1"/>
</dbReference>
<proteinExistence type="predicted"/>
<dbReference type="InterPro" id="IPR000182">
    <property type="entry name" value="GNAT_dom"/>
</dbReference>
<name>A0A369KRW5_9BACT</name>
<dbReference type="AlphaFoldDB" id="A0A369KRW5"/>
<protein>
    <submittedName>
        <fullName evidence="2">GNAT family N-acetyltransferase</fullName>
    </submittedName>
</protein>
<keyword evidence="3" id="KW-1185">Reference proteome</keyword>
<dbReference type="SUPFAM" id="SSF55729">
    <property type="entry name" value="Acyl-CoA N-acyltransferases (Nat)"/>
    <property type="match status" value="1"/>
</dbReference>
<organism evidence="2 3">
    <name type="scientific">Spirobacillus cienkowskii</name>
    <dbReference type="NCBI Taxonomy" id="495820"/>
    <lineage>
        <taxon>Bacteria</taxon>
        <taxon>Pseudomonadati</taxon>
        <taxon>Bdellovibrionota</taxon>
        <taxon>Oligoflexia</taxon>
        <taxon>Silvanigrellales</taxon>
        <taxon>Spirobacillus</taxon>
    </lineage>
</organism>
<dbReference type="Gene3D" id="3.40.630.30">
    <property type="match status" value="1"/>
</dbReference>
<dbReference type="Proteomes" id="UP000253934">
    <property type="component" value="Unassembled WGS sequence"/>
</dbReference>
<dbReference type="Pfam" id="PF00583">
    <property type="entry name" value="Acetyltransf_1"/>
    <property type="match status" value="1"/>
</dbReference>
<accession>A0A369KRW5</accession>
<sequence length="155" mass="17923">MSIIIANEEQIKQFINITQDARTSLDYPLSYVELFEKFLFDSFVTKRILNNKINLLDIEDNKQRGYISFGLFNESIVEVGFLFVCADFQNKGVGTNLLKHCEIISKNFNKSIIKIAAEPQSIDFYLKHNYILTDESKASSVVSNLKYPYVIKYLN</sequence>
<reference evidence="2" key="1">
    <citation type="submission" date="2018-04" db="EMBL/GenBank/DDBJ databases">
        <title>Draft genome sequence of the Candidatus Spirobacillus cienkowskii, a pathogen of freshwater Daphnia species, reconstructed from hemolymph metagenomic reads.</title>
        <authorList>
            <person name="Bresciani L."/>
            <person name="Lemos L.N."/>
            <person name="Wale N."/>
            <person name="Lin J.Y."/>
            <person name="Fernandes G.R."/>
            <person name="Duffy M.A."/>
            <person name="Rodrigues J.M."/>
        </authorList>
    </citation>
    <scope>NUCLEOTIDE SEQUENCE [LARGE SCALE GENOMIC DNA]</scope>
    <source>
        <strain evidence="2">Binning01</strain>
    </source>
</reference>
<evidence type="ECO:0000313" key="3">
    <source>
        <dbReference type="Proteomes" id="UP000253934"/>
    </source>
</evidence>
<dbReference type="EMBL" id="QOVW01000001">
    <property type="protein sequence ID" value="RDB37381.1"/>
    <property type="molecule type" value="Genomic_DNA"/>
</dbReference>
<feature type="domain" description="N-acetyltransferase" evidence="1">
    <location>
        <begin position="1"/>
        <end position="155"/>
    </location>
</feature>
<dbReference type="GO" id="GO:0016747">
    <property type="term" value="F:acyltransferase activity, transferring groups other than amino-acyl groups"/>
    <property type="evidence" value="ECO:0007669"/>
    <property type="project" value="InterPro"/>
</dbReference>
<evidence type="ECO:0000313" key="2">
    <source>
        <dbReference type="EMBL" id="RDB37381.1"/>
    </source>
</evidence>
<comment type="caution">
    <text evidence="2">The sequence shown here is derived from an EMBL/GenBank/DDBJ whole genome shotgun (WGS) entry which is preliminary data.</text>
</comment>
<dbReference type="InterPro" id="IPR016181">
    <property type="entry name" value="Acyl_CoA_acyltransferase"/>
</dbReference>
<gene>
    <name evidence="2" type="ORF">DCC88_00200</name>
</gene>
<evidence type="ECO:0000259" key="1">
    <source>
        <dbReference type="PROSITE" id="PS51186"/>
    </source>
</evidence>
<dbReference type="PROSITE" id="PS51186">
    <property type="entry name" value="GNAT"/>
    <property type="match status" value="1"/>
</dbReference>